<dbReference type="InParanoid" id="K5WD87"/>
<keyword evidence="2" id="KW-1185">Reference proteome</keyword>
<dbReference type="EMBL" id="JH930471">
    <property type="protein sequence ID" value="EKM56974.1"/>
    <property type="molecule type" value="Genomic_DNA"/>
</dbReference>
<evidence type="ECO:0000313" key="2">
    <source>
        <dbReference type="Proteomes" id="UP000008370"/>
    </source>
</evidence>
<name>K5WD87_PHACS</name>
<dbReference type="Proteomes" id="UP000008370">
    <property type="component" value="Unassembled WGS sequence"/>
</dbReference>
<dbReference type="RefSeq" id="XP_007394803.1">
    <property type="nucleotide sequence ID" value="XM_007394741.1"/>
</dbReference>
<organism evidence="1 2">
    <name type="scientific">Phanerochaete carnosa (strain HHB-10118-sp)</name>
    <name type="common">White-rot fungus</name>
    <name type="synonym">Peniophora carnosa</name>
    <dbReference type="NCBI Taxonomy" id="650164"/>
    <lineage>
        <taxon>Eukaryota</taxon>
        <taxon>Fungi</taxon>
        <taxon>Dikarya</taxon>
        <taxon>Basidiomycota</taxon>
        <taxon>Agaricomycotina</taxon>
        <taxon>Agaricomycetes</taxon>
        <taxon>Polyporales</taxon>
        <taxon>Phanerochaetaceae</taxon>
        <taxon>Phanerochaete</taxon>
    </lineage>
</organism>
<accession>K5WD87</accession>
<reference evidence="1 2" key="1">
    <citation type="journal article" date="2012" name="BMC Genomics">
        <title>Comparative genomics of the white-rot fungi, Phanerochaete carnosa and P. chrysosporium, to elucidate the genetic basis of the distinct wood types they colonize.</title>
        <authorList>
            <person name="Suzuki H."/>
            <person name="MacDonald J."/>
            <person name="Syed K."/>
            <person name="Salamov A."/>
            <person name="Hori C."/>
            <person name="Aerts A."/>
            <person name="Henrissat B."/>
            <person name="Wiebenga A."/>
            <person name="vanKuyk P.A."/>
            <person name="Barry K."/>
            <person name="Lindquist E."/>
            <person name="LaButti K."/>
            <person name="Lapidus A."/>
            <person name="Lucas S."/>
            <person name="Coutinho P."/>
            <person name="Gong Y."/>
            <person name="Samejima M."/>
            <person name="Mahadevan R."/>
            <person name="Abou-Zaid M."/>
            <person name="de Vries R.P."/>
            <person name="Igarashi K."/>
            <person name="Yadav J.S."/>
            <person name="Grigoriev I.V."/>
            <person name="Master E.R."/>
        </authorList>
    </citation>
    <scope>NUCLEOTIDE SEQUENCE [LARGE SCALE GENOMIC DNA]</scope>
    <source>
        <strain evidence="1 2">HHB-10118-sp</strain>
    </source>
</reference>
<evidence type="ECO:0000313" key="1">
    <source>
        <dbReference type="EMBL" id="EKM56974.1"/>
    </source>
</evidence>
<dbReference type="AlphaFoldDB" id="K5WD87"/>
<protein>
    <submittedName>
        <fullName evidence="1">Uncharacterized protein</fullName>
    </submittedName>
</protein>
<dbReference type="HOGENOM" id="CLU_2813237_0_0_1"/>
<gene>
    <name evidence="1" type="ORF">PHACADRAFT_254407</name>
</gene>
<proteinExistence type="predicted"/>
<dbReference type="GeneID" id="18916062"/>
<sequence length="67" mass="7415">MATNANVGIERPAAVDDIMISHVLTYDLLTNINIIFNIALHAVSCRPSLYLLYLGINWGLFTALTDH</sequence>
<dbReference type="KEGG" id="pco:PHACADRAFT_254407"/>